<sequence>MRGRFCCFVIILQLVSWVCVTSWPFAPNEGLGVPLQPGTTGQSSQSLLVTLSSITACLALGDDPGVGFLLISSPSEPTFPVFGIIFLSLISSPMAFELPPQVDMGRTGLPPSMATRSSAW</sequence>
<evidence type="ECO:0000313" key="3">
    <source>
        <dbReference type="Proteomes" id="UP000241394"/>
    </source>
</evidence>
<dbReference type="Gramene" id="PSR96922">
    <property type="protein sequence ID" value="PSR96922"/>
    <property type="gene ID" value="CEY00_Acc26978"/>
</dbReference>
<dbReference type="InParanoid" id="A0A2R6PV83"/>
<dbReference type="AlphaFoldDB" id="A0A2R6PV83"/>
<keyword evidence="1" id="KW-0732">Signal</keyword>
<organism evidence="2 3">
    <name type="scientific">Actinidia chinensis var. chinensis</name>
    <name type="common">Chinese soft-hair kiwi</name>
    <dbReference type="NCBI Taxonomy" id="1590841"/>
    <lineage>
        <taxon>Eukaryota</taxon>
        <taxon>Viridiplantae</taxon>
        <taxon>Streptophyta</taxon>
        <taxon>Embryophyta</taxon>
        <taxon>Tracheophyta</taxon>
        <taxon>Spermatophyta</taxon>
        <taxon>Magnoliopsida</taxon>
        <taxon>eudicotyledons</taxon>
        <taxon>Gunneridae</taxon>
        <taxon>Pentapetalae</taxon>
        <taxon>asterids</taxon>
        <taxon>Ericales</taxon>
        <taxon>Actinidiaceae</taxon>
        <taxon>Actinidia</taxon>
    </lineage>
</organism>
<reference evidence="3" key="2">
    <citation type="journal article" date="2018" name="BMC Genomics">
        <title>A manually annotated Actinidia chinensis var. chinensis (kiwifruit) genome highlights the challenges associated with draft genomes and gene prediction in plants.</title>
        <authorList>
            <person name="Pilkington S.M."/>
            <person name="Crowhurst R."/>
            <person name="Hilario E."/>
            <person name="Nardozza S."/>
            <person name="Fraser L."/>
            <person name="Peng Y."/>
            <person name="Gunaseelan K."/>
            <person name="Simpson R."/>
            <person name="Tahir J."/>
            <person name="Deroles S.C."/>
            <person name="Templeton K."/>
            <person name="Luo Z."/>
            <person name="Davy M."/>
            <person name="Cheng C."/>
            <person name="McNeilage M."/>
            <person name="Scaglione D."/>
            <person name="Liu Y."/>
            <person name="Zhang Q."/>
            <person name="Datson P."/>
            <person name="De Silva N."/>
            <person name="Gardiner S.E."/>
            <person name="Bassett H."/>
            <person name="Chagne D."/>
            <person name="McCallum J."/>
            <person name="Dzierzon H."/>
            <person name="Deng C."/>
            <person name="Wang Y.Y."/>
            <person name="Barron L."/>
            <person name="Manako K."/>
            <person name="Bowen J."/>
            <person name="Foster T.M."/>
            <person name="Erridge Z.A."/>
            <person name="Tiffin H."/>
            <person name="Waite C.N."/>
            <person name="Davies K.M."/>
            <person name="Grierson E.P."/>
            <person name="Laing W.A."/>
            <person name="Kirk R."/>
            <person name="Chen X."/>
            <person name="Wood M."/>
            <person name="Montefiori M."/>
            <person name="Brummell D.A."/>
            <person name="Schwinn K.E."/>
            <person name="Catanach A."/>
            <person name="Fullerton C."/>
            <person name="Li D."/>
            <person name="Meiyalaghan S."/>
            <person name="Nieuwenhuizen N."/>
            <person name="Read N."/>
            <person name="Prakash R."/>
            <person name="Hunter D."/>
            <person name="Zhang H."/>
            <person name="McKenzie M."/>
            <person name="Knabel M."/>
            <person name="Harris A."/>
            <person name="Allan A.C."/>
            <person name="Gleave A."/>
            <person name="Chen A."/>
            <person name="Janssen B.J."/>
            <person name="Plunkett B."/>
            <person name="Ampomah-Dwamena C."/>
            <person name="Voogd C."/>
            <person name="Leif D."/>
            <person name="Lafferty D."/>
            <person name="Souleyre E.J.F."/>
            <person name="Varkonyi-Gasic E."/>
            <person name="Gambi F."/>
            <person name="Hanley J."/>
            <person name="Yao J.L."/>
            <person name="Cheung J."/>
            <person name="David K.M."/>
            <person name="Warren B."/>
            <person name="Marsh K."/>
            <person name="Snowden K.C."/>
            <person name="Lin-Wang K."/>
            <person name="Brian L."/>
            <person name="Martinez-Sanchez M."/>
            <person name="Wang M."/>
            <person name="Ileperuma N."/>
            <person name="Macnee N."/>
            <person name="Campin R."/>
            <person name="McAtee P."/>
            <person name="Drummond R.S.M."/>
            <person name="Espley R.V."/>
            <person name="Ireland H.S."/>
            <person name="Wu R."/>
            <person name="Atkinson R.G."/>
            <person name="Karunairetnam S."/>
            <person name="Bulley S."/>
            <person name="Chunkath S."/>
            <person name="Hanley Z."/>
            <person name="Storey R."/>
            <person name="Thrimawithana A.H."/>
            <person name="Thomson S."/>
            <person name="David C."/>
            <person name="Testolin R."/>
            <person name="Huang H."/>
            <person name="Hellens R.P."/>
            <person name="Schaffer R.J."/>
        </authorList>
    </citation>
    <scope>NUCLEOTIDE SEQUENCE [LARGE SCALE GENOMIC DNA]</scope>
    <source>
        <strain evidence="3">cv. Red5</strain>
    </source>
</reference>
<evidence type="ECO:0000256" key="1">
    <source>
        <dbReference type="SAM" id="SignalP"/>
    </source>
</evidence>
<protein>
    <submittedName>
        <fullName evidence="2">Capsid protein</fullName>
    </submittedName>
</protein>
<feature type="chain" id="PRO_5015356319" evidence="1">
    <location>
        <begin position="23"/>
        <end position="120"/>
    </location>
</feature>
<name>A0A2R6PV83_ACTCC</name>
<feature type="signal peptide" evidence="1">
    <location>
        <begin position="1"/>
        <end position="22"/>
    </location>
</feature>
<dbReference type="Proteomes" id="UP000241394">
    <property type="component" value="Chromosome LG23"/>
</dbReference>
<gene>
    <name evidence="2" type="ORF">CEY00_Acc26978</name>
</gene>
<keyword evidence="3" id="KW-1185">Reference proteome</keyword>
<dbReference type="EMBL" id="NKQK01000023">
    <property type="protein sequence ID" value="PSR96922.1"/>
    <property type="molecule type" value="Genomic_DNA"/>
</dbReference>
<evidence type="ECO:0000313" key="2">
    <source>
        <dbReference type="EMBL" id="PSR96922.1"/>
    </source>
</evidence>
<accession>A0A2R6PV83</accession>
<reference evidence="2 3" key="1">
    <citation type="submission" date="2017-07" db="EMBL/GenBank/DDBJ databases">
        <title>An improved, manually edited Actinidia chinensis var. chinensis (kiwifruit) genome highlights the challenges associated with draft genomes and gene prediction in plants.</title>
        <authorList>
            <person name="Pilkington S."/>
            <person name="Crowhurst R."/>
            <person name="Hilario E."/>
            <person name="Nardozza S."/>
            <person name="Fraser L."/>
            <person name="Peng Y."/>
            <person name="Gunaseelan K."/>
            <person name="Simpson R."/>
            <person name="Tahir J."/>
            <person name="Deroles S."/>
            <person name="Templeton K."/>
            <person name="Luo Z."/>
            <person name="Davy M."/>
            <person name="Cheng C."/>
            <person name="Mcneilage M."/>
            <person name="Scaglione D."/>
            <person name="Liu Y."/>
            <person name="Zhang Q."/>
            <person name="Datson P."/>
            <person name="De Silva N."/>
            <person name="Gardiner S."/>
            <person name="Bassett H."/>
            <person name="Chagne D."/>
            <person name="Mccallum J."/>
            <person name="Dzierzon H."/>
            <person name="Deng C."/>
            <person name="Wang Y.-Y."/>
            <person name="Barron N."/>
            <person name="Manako K."/>
            <person name="Bowen J."/>
            <person name="Foster T."/>
            <person name="Erridge Z."/>
            <person name="Tiffin H."/>
            <person name="Waite C."/>
            <person name="Davies K."/>
            <person name="Grierson E."/>
            <person name="Laing W."/>
            <person name="Kirk R."/>
            <person name="Chen X."/>
            <person name="Wood M."/>
            <person name="Montefiori M."/>
            <person name="Brummell D."/>
            <person name="Schwinn K."/>
            <person name="Catanach A."/>
            <person name="Fullerton C."/>
            <person name="Li D."/>
            <person name="Meiyalaghan S."/>
            <person name="Nieuwenhuizen N."/>
            <person name="Read N."/>
            <person name="Prakash R."/>
            <person name="Hunter D."/>
            <person name="Zhang H."/>
            <person name="Mckenzie M."/>
            <person name="Knabel M."/>
            <person name="Harris A."/>
            <person name="Allan A."/>
            <person name="Chen A."/>
            <person name="Janssen B."/>
            <person name="Plunkett B."/>
            <person name="Dwamena C."/>
            <person name="Voogd C."/>
            <person name="Leif D."/>
            <person name="Lafferty D."/>
            <person name="Souleyre E."/>
            <person name="Varkonyi-Gasic E."/>
            <person name="Gambi F."/>
            <person name="Hanley J."/>
            <person name="Yao J.-L."/>
            <person name="Cheung J."/>
            <person name="David K."/>
            <person name="Warren B."/>
            <person name="Marsh K."/>
            <person name="Snowden K."/>
            <person name="Lin-Wang K."/>
            <person name="Brian L."/>
            <person name="Martinez-Sanchez M."/>
            <person name="Wang M."/>
            <person name="Ileperuma N."/>
            <person name="Macnee N."/>
            <person name="Campin R."/>
            <person name="Mcatee P."/>
            <person name="Drummond R."/>
            <person name="Espley R."/>
            <person name="Ireland H."/>
            <person name="Wu R."/>
            <person name="Atkinson R."/>
            <person name="Karunairetnam S."/>
            <person name="Bulley S."/>
            <person name="Chunkath S."/>
            <person name="Hanley Z."/>
            <person name="Storey R."/>
            <person name="Thrimawithana A."/>
            <person name="Thomson S."/>
            <person name="David C."/>
            <person name="Testolin R."/>
        </authorList>
    </citation>
    <scope>NUCLEOTIDE SEQUENCE [LARGE SCALE GENOMIC DNA]</scope>
    <source>
        <strain evidence="3">cv. Red5</strain>
        <tissue evidence="2">Young leaf</tissue>
    </source>
</reference>
<proteinExistence type="predicted"/>
<comment type="caution">
    <text evidence="2">The sequence shown here is derived from an EMBL/GenBank/DDBJ whole genome shotgun (WGS) entry which is preliminary data.</text>
</comment>